<reference evidence="1 2" key="1">
    <citation type="journal article" date="2022" name="Genome Biol. Evol.">
        <title>The Spruce Budworm Genome: Reconstructing the Evolutionary History of Antifreeze Proteins.</title>
        <authorList>
            <person name="Beliveau C."/>
            <person name="Gagne P."/>
            <person name="Picq S."/>
            <person name="Vernygora O."/>
            <person name="Keeling C.I."/>
            <person name="Pinkney K."/>
            <person name="Doucet D."/>
            <person name="Wen F."/>
            <person name="Johnston J.S."/>
            <person name="Maaroufi H."/>
            <person name="Boyle B."/>
            <person name="Laroche J."/>
            <person name="Dewar K."/>
            <person name="Juretic N."/>
            <person name="Blackburn G."/>
            <person name="Nisole A."/>
            <person name="Brunet B."/>
            <person name="Brandao M."/>
            <person name="Lumley L."/>
            <person name="Duan J."/>
            <person name="Quan G."/>
            <person name="Lucarotti C.J."/>
            <person name="Roe A.D."/>
            <person name="Sperling F.A.H."/>
            <person name="Levesque R.C."/>
            <person name="Cusson M."/>
        </authorList>
    </citation>
    <scope>NUCLEOTIDE SEQUENCE [LARGE SCALE GENOMIC DNA]</scope>
    <source>
        <strain evidence="1">Glfc:IPQL:Cfum</strain>
    </source>
</reference>
<dbReference type="EMBL" id="CM046117">
    <property type="protein sequence ID" value="KAI8436793.1"/>
    <property type="molecule type" value="Genomic_DNA"/>
</dbReference>
<gene>
    <name evidence="1" type="ORF">MSG28_010254</name>
</gene>
<comment type="caution">
    <text evidence="1">The sequence shown here is derived from an EMBL/GenBank/DDBJ whole genome shotgun (WGS) entry which is preliminary data.</text>
</comment>
<name>A0ACC0KKG6_CHOFU</name>
<keyword evidence="2" id="KW-1185">Reference proteome</keyword>
<protein>
    <submittedName>
        <fullName evidence="1">Uncharacterized protein</fullName>
    </submittedName>
</protein>
<accession>A0ACC0KKG6</accession>
<proteinExistence type="predicted"/>
<organism evidence="1 2">
    <name type="scientific">Choristoneura fumiferana</name>
    <name type="common">Spruce budworm moth</name>
    <name type="synonym">Archips fumiferana</name>
    <dbReference type="NCBI Taxonomy" id="7141"/>
    <lineage>
        <taxon>Eukaryota</taxon>
        <taxon>Metazoa</taxon>
        <taxon>Ecdysozoa</taxon>
        <taxon>Arthropoda</taxon>
        <taxon>Hexapoda</taxon>
        <taxon>Insecta</taxon>
        <taxon>Pterygota</taxon>
        <taxon>Neoptera</taxon>
        <taxon>Endopterygota</taxon>
        <taxon>Lepidoptera</taxon>
        <taxon>Glossata</taxon>
        <taxon>Ditrysia</taxon>
        <taxon>Tortricoidea</taxon>
        <taxon>Tortricidae</taxon>
        <taxon>Tortricinae</taxon>
        <taxon>Choristoneura</taxon>
    </lineage>
</organism>
<dbReference type="Proteomes" id="UP001064048">
    <property type="component" value="Chromosome 17"/>
</dbReference>
<sequence length="174" mass="18983">MSSPKLLVPEPVIQDRQFTKPLMCGPGPCDLLPSVIEALTKPVISPLCDEYHEVMADIRAGIQYIFQTRSPLVLPISGSGHSGMETIISNLIAPGEILLIPARGIWDDRAYNMATRYGIRTEVIKKAAPWATFTLEDIEPALKEFRPAGLFITHGDSSTGSLQSLKGLGDLCHK</sequence>
<evidence type="ECO:0000313" key="1">
    <source>
        <dbReference type="EMBL" id="KAI8436793.1"/>
    </source>
</evidence>
<evidence type="ECO:0000313" key="2">
    <source>
        <dbReference type="Proteomes" id="UP001064048"/>
    </source>
</evidence>